<dbReference type="GO" id="GO:0000166">
    <property type="term" value="F:nucleotide binding"/>
    <property type="evidence" value="ECO:0007669"/>
    <property type="project" value="UniProtKB-KW"/>
</dbReference>
<dbReference type="InterPro" id="IPR044672">
    <property type="entry name" value="MOCS2A"/>
</dbReference>
<organism evidence="4 5">
    <name type="scientific">Sneathiella litorea</name>
    <dbReference type="NCBI Taxonomy" id="2606216"/>
    <lineage>
        <taxon>Bacteria</taxon>
        <taxon>Pseudomonadati</taxon>
        <taxon>Pseudomonadota</taxon>
        <taxon>Alphaproteobacteria</taxon>
        <taxon>Sneathiellales</taxon>
        <taxon>Sneathiellaceae</taxon>
        <taxon>Sneathiella</taxon>
    </lineage>
</organism>
<keyword evidence="1" id="KW-0547">Nucleotide-binding</keyword>
<dbReference type="EMBL" id="WTUW01000009">
    <property type="protein sequence ID" value="MZR32443.1"/>
    <property type="molecule type" value="Genomic_DNA"/>
</dbReference>
<dbReference type="InterPro" id="IPR003749">
    <property type="entry name" value="ThiS/MoaD-like"/>
</dbReference>
<dbReference type="PANTHER" id="PTHR33359:SF1">
    <property type="entry name" value="MOLYBDOPTERIN SYNTHASE SULFUR CARRIER SUBUNIT"/>
    <property type="match status" value="1"/>
</dbReference>
<dbReference type="Pfam" id="PF02597">
    <property type="entry name" value="ThiS"/>
    <property type="match status" value="1"/>
</dbReference>
<dbReference type="AlphaFoldDB" id="A0A6L8WDM0"/>
<dbReference type="NCBIfam" id="TIGR01682">
    <property type="entry name" value="moaD"/>
    <property type="match status" value="1"/>
</dbReference>
<dbReference type="InterPro" id="IPR016155">
    <property type="entry name" value="Mopterin_synth/thiamin_S_b"/>
</dbReference>
<keyword evidence="5" id="KW-1185">Reference proteome</keyword>
<accession>A0A6L8WDM0</accession>
<proteinExistence type="inferred from homology"/>
<protein>
    <recommendedName>
        <fullName evidence="3">Molybdopterin synthase sulfur carrier subunit</fullName>
    </recommendedName>
</protein>
<dbReference type="CDD" id="cd00754">
    <property type="entry name" value="Ubl_MoaD"/>
    <property type="match status" value="1"/>
</dbReference>
<evidence type="ECO:0000313" key="5">
    <source>
        <dbReference type="Proteomes" id="UP000476030"/>
    </source>
</evidence>
<reference evidence="4 5" key="1">
    <citation type="submission" date="2019-12" db="EMBL/GenBank/DDBJ databases">
        <title>Snethiella sp. nov. sp. isolated from sea sand.</title>
        <authorList>
            <person name="Kim J."/>
            <person name="Jeong S.E."/>
            <person name="Jung H.S."/>
            <person name="Jeon C.O."/>
        </authorList>
    </citation>
    <scope>NUCLEOTIDE SEQUENCE [LARGE SCALE GENOMIC DNA]</scope>
    <source>
        <strain evidence="4 5">DP05</strain>
    </source>
</reference>
<sequence>MKILYFAWLKAKLQMTEEVVSCSDERRDTDSLVRWMKKRGPAFEEVFSDLEVVRIAVNQEYITGNTTLSEGDEIAFFPPVTGG</sequence>
<dbReference type="SUPFAM" id="SSF54285">
    <property type="entry name" value="MoaD/ThiS"/>
    <property type="match status" value="1"/>
</dbReference>
<comment type="similarity">
    <text evidence="2">Belongs to the MoaD family.</text>
</comment>
<evidence type="ECO:0000256" key="1">
    <source>
        <dbReference type="ARBA" id="ARBA00022741"/>
    </source>
</evidence>
<dbReference type="PANTHER" id="PTHR33359">
    <property type="entry name" value="MOLYBDOPTERIN SYNTHASE SULFUR CARRIER SUBUNIT"/>
    <property type="match status" value="1"/>
</dbReference>
<evidence type="ECO:0000313" key="4">
    <source>
        <dbReference type="EMBL" id="MZR32443.1"/>
    </source>
</evidence>
<dbReference type="GO" id="GO:0006777">
    <property type="term" value="P:Mo-molybdopterin cofactor biosynthetic process"/>
    <property type="evidence" value="ECO:0007669"/>
    <property type="project" value="InterPro"/>
</dbReference>
<dbReference type="RefSeq" id="WP_161317173.1">
    <property type="nucleotide sequence ID" value="NZ_WTUW01000009.1"/>
</dbReference>
<dbReference type="GO" id="GO:1990133">
    <property type="term" value="C:molybdopterin adenylyltransferase complex"/>
    <property type="evidence" value="ECO:0007669"/>
    <property type="project" value="TreeGrafter"/>
</dbReference>
<evidence type="ECO:0000256" key="2">
    <source>
        <dbReference type="ARBA" id="ARBA00024200"/>
    </source>
</evidence>
<evidence type="ECO:0000256" key="3">
    <source>
        <dbReference type="ARBA" id="ARBA00024247"/>
    </source>
</evidence>
<dbReference type="Gene3D" id="3.10.20.30">
    <property type="match status" value="1"/>
</dbReference>
<name>A0A6L8WDM0_9PROT</name>
<comment type="caution">
    <text evidence="4">The sequence shown here is derived from an EMBL/GenBank/DDBJ whole genome shotgun (WGS) entry which is preliminary data.</text>
</comment>
<dbReference type="Proteomes" id="UP000476030">
    <property type="component" value="Unassembled WGS sequence"/>
</dbReference>
<gene>
    <name evidence="4" type="primary">moaD</name>
    <name evidence="4" type="ORF">GQE98_17520</name>
</gene>
<dbReference type="InterPro" id="IPR012675">
    <property type="entry name" value="Beta-grasp_dom_sf"/>
</dbReference>